<dbReference type="Proteomes" id="UP000499080">
    <property type="component" value="Unassembled WGS sequence"/>
</dbReference>
<comment type="caution">
    <text evidence="2">The sequence shown here is derived from an EMBL/GenBank/DDBJ whole genome shotgun (WGS) entry which is preliminary data.</text>
</comment>
<accession>A0A4Y2NWF3</accession>
<dbReference type="EMBL" id="BGPR01289234">
    <property type="protein sequence ID" value="GBN42287.1"/>
    <property type="molecule type" value="Genomic_DNA"/>
</dbReference>
<reference evidence="2 3" key="1">
    <citation type="journal article" date="2019" name="Sci. Rep.">
        <title>Orb-weaving spider Araneus ventricosus genome elucidates the spidroin gene catalogue.</title>
        <authorList>
            <person name="Kono N."/>
            <person name="Nakamura H."/>
            <person name="Ohtoshi R."/>
            <person name="Moran D.A.P."/>
            <person name="Shinohara A."/>
            <person name="Yoshida Y."/>
            <person name="Fujiwara M."/>
            <person name="Mori M."/>
            <person name="Tomita M."/>
            <person name="Arakawa K."/>
        </authorList>
    </citation>
    <scope>NUCLEOTIDE SEQUENCE [LARGE SCALE GENOMIC DNA]</scope>
</reference>
<gene>
    <name evidence="1" type="ORF">AVEN_147528_1</name>
    <name evidence="2" type="ORF">AVEN_181351_1</name>
</gene>
<evidence type="ECO:0000313" key="3">
    <source>
        <dbReference type="Proteomes" id="UP000499080"/>
    </source>
</evidence>
<keyword evidence="3" id="KW-1185">Reference proteome</keyword>
<sequence length="87" mass="9488">MARTTSEPPPSKLPYHTNPVSRPYRGCVGREGCVPCSAPAGGRLASKYDLACHRPHAHLQWNWVSNLESSSPESLPLGHIGLNEIDK</sequence>
<name>A0A4Y2NWF3_ARAVE</name>
<dbReference type="AlphaFoldDB" id="A0A4Y2NWF3"/>
<protein>
    <submittedName>
        <fullName evidence="2">Uncharacterized protein</fullName>
    </submittedName>
</protein>
<evidence type="ECO:0000313" key="2">
    <source>
        <dbReference type="EMBL" id="GBN42287.1"/>
    </source>
</evidence>
<organism evidence="2 3">
    <name type="scientific">Araneus ventricosus</name>
    <name type="common">Orbweaver spider</name>
    <name type="synonym">Epeira ventricosa</name>
    <dbReference type="NCBI Taxonomy" id="182803"/>
    <lineage>
        <taxon>Eukaryota</taxon>
        <taxon>Metazoa</taxon>
        <taxon>Ecdysozoa</taxon>
        <taxon>Arthropoda</taxon>
        <taxon>Chelicerata</taxon>
        <taxon>Arachnida</taxon>
        <taxon>Araneae</taxon>
        <taxon>Araneomorphae</taxon>
        <taxon>Entelegynae</taxon>
        <taxon>Araneoidea</taxon>
        <taxon>Araneidae</taxon>
        <taxon>Araneus</taxon>
    </lineage>
</organism>
<proteinExistence type="predicted"/>
<evidence type="ECO:0000313" key="1">
    <source>
        <dbReference type="EMBL" id="GBN42250.1"/>
    </source>
</evidence>
<dbReference type="EMBL" id="BGPR01289220">
    <property type="protein sequence ID" value="GBN42250.1"/>
    <property type="molecule type" value="Genomic_DNA"/>
</dbReference>